<dbReference type="PANTHER" id="PTHR28052">
    <property type="entry name" value="UPF0545 PROTEIN C22ORF39"/>
    <property type="match status" value="1"/>
</dbReference>
<evidence type="ECO:0000313" key="2">
    <source>
        <dbReference type="EMBL" id="PIL29649.1"/>
    </source>
</evidence>
<dbReference type="OrthoDB" id="2017405at2759"/>
<feature type="region of interest" description="Disordered" evidence="1">
    <location>
        <begin position="1"/>
        <end position="20"/>
    </location>
</feature>
<proteinExistence type="predicted"/>
<evidence type="ECO:0000313" key="3">
    <source>
        <dbReference type="Proteomes" id="UP000230002"/>
    </source>
</evidence>
<dbReference type="EMBL" id="AYKW01000020">
    <property type="protein sequence ID" value="PIL29649.1"/>
    <property type="molecule type" value="Genomic_DNA"/>
</dbReference>
<dbReference type="STRING" id="1077348.A0A2G8S790"/>
<dbReference type="Proteomes" id="UP000230002">
    <property type="component" value="Unassembled WGS sequence"/>
</dbReference>
<accession>A0A2G8S790</accession>
<dbReference type="AlphaFoldDB" id="A0A2G8S790"/>
<organism evidence="2 3">
    <name type="scientific">Ganoderma sinense ZZ0214-1</name>
    <dbReference type="NCBI Taxonomy" id="1077348"/>
    <lineage>
        <taxon>Eukaryota</taxon>
        <taxon>Fungi</taxon>
        <taxon>Dikarya</taxon>
        <taxon>Basidiomycota</taxon>
        <taxon>Agaricomycotina</taxon>
        <taxon>Agaricomycetes</taxon>
        <taxon>Polyporales</taxon>
        <taxon>Polyporaceae</taxon>
        <taxon>Ganoderma</taxon>
    </lineage>
</organism>
<evidence type="ECO:0000256" key="1">
    <source>
        <dbReference type="SAM" id="MobiDB-lite"/>
    </source>
</evidence>
<name>A0A2G8S790_9APHY</name>
<sequence>MRASPSAPPTTNKKHNELPFPVALQADRNSNMKADSEPNSELIKQEEERLQKLHPTPEDVPGCMKLFDDFLLCNVISSQARSLYRYGEMATCSPKLEEFKFCMSLKGMHPEEKRDVWIRRRAEWWARRRAHKSSEDVWDVRTESLQNFPPRKLDPEVRTSRTIE</sequence>
<dbReference type="Pfam" id="PF11326">
    <property type="entry name" value="PANTS-like"/>
    <property type="match status" value="1"/>
</dbReference>
<keyword evidence="3" id="KW-1185">Reference proteome</keyword>
<dbReference type="PANTHER" id="PTHR28052:SF1">
    <property type="entry name" value="UPF0545 PROTEIN C22ORF39"/>
    <property type="match status" value="1"/>
</dbReference>
<dbReference type="InterPro" id="IPR021475">
    <property type="entry name" value="Pants/Emi1-like"/>
</dbReference>
<gene>
    <name evidence="2" type="ORF">GSI_08286</name>
</gene>
<reference evidence="2 3" key="1">
    <citation type="journal article" date="2015" name="Sci. Rep.">
        <title>Chromosome-level genome map provides insights into diverse defense mechanisms in the medicinal fungus Ganoderma sinense.</title>
        <authorList>
            <person name="Zhu Y."/>
            <person name="Xu J."/>
            <person name="Sun C."/>
            <person name="Zhou S."/>
            <person name="Xu H."/>
            <person name="Nelson D.R."/>
            <person name="Qian J."/>
            <person name="Song J."/>
            <person name="Luo H."/>
            <person name="Xiang L."/>
            <person name="Li Y."/>
            <person name="Xu Z."/>
            <person name="Ji A."/>
            <person name="Wang L."/>
            <person name="Lu S."/>
            <person name="Hayward A."/>
            <person name="Sun W."/>
            <person name="Li X."/>
            <person name="Schwartz D.C."/>
            <person name="Wang Y."/>
            <person name="Chen S."/>
        </authorList>
    </citation>
    <scope>NUCLEOTIDE SEQUENCE [LARGE SCALE GENOMIC DNA]</scope>
    <source>
        <strain evidence="2 3">ZZ0214-1</strain>
    </source>
</reference>
<comment type="caution">
    <text evidence="2">The sequence shown here is derived from an EMBL/GenBank/DDBJ whole genome shotgun (WGS) entry which is preliminary data.</text>
</comment>
<evidence type="ECO:0008006" key="4">
    <source>
        <dbReference type="Google" id="ProtNLM"/>
    </source>
</evidence>
<protein>
    <recommendedName>
        <fullName evidence="4">Early meiotic induction protein 1</fullName>
    </recommendedName>
</protein>